<comment type="caution">
    <text evidence="1">The sequence shown here is derived from an EMBL/GenBank/DDBJ whole genome shotgun (WGS) entry which is preliminary data.</text>
</comment>
<accession>A0ABP9QE94</accession>
<proteinExistence type="predicted"/>
<gene>
    <name evidence="1" type="ORF">GCM10025770_08210</name>
</gene>
<evidence type="ECO:0000313" key="1">
    <source>
        <dbReference type="EMBL" id="GAA5160450.1"/>
    </source>
</evidence>
<name>A0ABP9QE94_9RHOO</name>
<organism evidence="1 2">
    <name type="scientific">Viridibacterium curvum</name>
    <dbReference type="NCBI Taxonomy" id="1101404"/>
    <lineage>
        <taxon>Bacteria</taxon>
        <taxon>Pseudomonadati</taxon>
        <taxon>Pseudomonadota</taxon>
        <taxon>Betaproteobacteria</taxon>
        <taxon>Rhodocyclales</taxon>
        <taxon>Rhodocyclaceae</taxon>
        <taxon>Viridibacterium</taxon>
    </lineage>
</organism>
<dbReference type="EMBL" id="BAABLD010000002">
    <property type="protein sequence ID" value="GAA5160450.1"/>
    <property type="molecule type" value="Genomic_DNA"/>
</dbReference>
<dbReference type="RefSeq" id="WP_345531570.1">
    <property type="nucleotide sequence ID" value="NZ_BAABLD010000002.1"/>
</dbReference>
<keyword evidence="2" id="KW-1185">Reference proteome</keyword>
<protein>
    <submittedName>
        <fullName evidence="1">Uncharacterized protein</fullName>
    </submittedName>
</protein>
<dbReference type="Proteomes" id="UP001500547">
    <property type="component" value="Unassembled WGS sequence"/>
</dbReference>
<sequence>MATCPNSRVIKKLHPGDAGTLKLAERYGRDLVCVRYRETEDGSQRLTTIEIVVDVRDKRDVRKSPHPRPKSDDLVRVKVLPSEFRLRQRLHAYGARCEPDGHIWLTRWLIVKHLKLTNRLVK</sequence>
<reference evidence="2" key="1">
    <citation type="journal article" date="2019" name="Int. J. Syst. Evol. Microbiol.">
        <title>The Global Catalogue of Microorganisms (GCM) 10K type strain sequencing project: providing services to taxonomists for standard genome sequencing and annotation.</title>
        <authorList>
            <consortium name="The Broad Institute Genomics Platform"/>
            <consortium name="The Broad Institute Genome Sequencing Center for Infectious Disease"/>
            <person name="Wu L."/>
            <person name="Ma J."/>
        </authorList>
    </citation>
    <scope>NUCLEOTIDE SEQUENCE [LARGE SCALE GENOMIC DNA]</scope>
    <source>
        <strain evidence="2">JCM 18715</strain>
    </source>
</reference>
<evidence type="ECO:0000313" key="2">
    <source>
        <dbReference type="Proteomes" id="UP001500547"/>
    </source>
</evidence>